<evidence type="ECO:0000313" key="10">
    <source>
        <dbReference type="Proteomes" id="UP001221816"/>
    </source>
</evidence>
<feature type="transmembrane region" description="Helical" evidence="7">
    <location>
        <begin position="355"/>
        <end position="373"/>
    </location>
</feature>
<dbReference type="EMBL" id="JAQNDI010000028">
    <property type="protein sequence ID" value="MDC0696464.1"/>
    <property type="molecule type" value="Genomic_DNA"/>
</dbReference>
<feature type="transmembrane region" description="Helical" evidence="7">
    <location>
        <begin position="243"/>
        <end position="269"/>
    </location>
</feature>
<name>A0ABD5HLQ0_9ENTR</name>
<dbReference type="EMBL" id="JAWPBP010000032">
    <property type="protein sequence ID" value="MDW2719220.1"/>
    <property type="molecule type" value="Genomic_DNA"/>
</dbReference>
<dbReference type="Pfam" id="PF13440">
    <property type="entry name" value="Polysacc_synt_3"/>
    <property type="match status" value="1"/>
</dbReference>
<evidence type="ECO:0000313" key="9">
    <source>
        <dbReference type="EMBL" id="MDW2719220.1"/>
    </source>
</evidence>
<feature type="transmembrane region" description="Helical" evidence="7">
    <location>
        <begin position="108"/>
        <end position="131"/>
    </location>
</feature>
<keyword evidence="10" id="KW-1185">Reference proteome</keyword>
<feature type="transmembrane region" description="Helical" evidence="7">
    <location>
        <begin position="143"/>
        <end position="160"/>
    </location>
</feature>
<comment type="caution">
    <text evidence="9">The sequence shown here is derived from an EMBL/GenBank/DDBJ whole genome shotgun (WGS) entry which is preliminary data.</text>
</comment>
<dbReference type="InterPro" id="IPR050833">
    <property type="entry name" value="Poly_Biosynth_Transport"/>
</dbReference>
<evidence type="ECO:0000256" key="4">
    <source>
        <dbReference type="ARBA" id="ARBA00022989"/>
    </source>
</evidence>
<feature type="transmembrane region" description="Helical" evidence="7">
    <location>
        <begin position="205"/>
        <end position="223"/>
    </location>
</feature>
<dbReference type="RefSeq" id="WP_139529188.1">
    <property type="nucleotide sequence ID" value="NZ_CABEJD010000007.1"/>
</dbReference>
<dbReference type="PANTHER" id="PTHR30250:SF11">
    <property type="entry name" value="O-ANTIGEN TRANSPORTER-RELATED"/>
    <property type="match status" value="1"/>
</dbReference>
<evidence type="ECO:0000313" key="8">
    <source>
        <dbReference type="EMBL" id="MDC0696464.1"/>
    </source>
</evidence>
<feature type="transmembrane region" description="Helical" evidence="7">
    <location>
        <begin position="281"/>
        <end position="302"/>
    </location>
</feature>
<evidence type="ECO:0000256" key="5">
    <source>
        <dbReference type="ARBA" id="ARBA00023136"/>
    </source>
</evidence>
<accession>A0ABD5HLQ0</accession>
<organism evidence="9 11">
    <name type="scientific">Klebsiella pasteurii</name>
    <dbReference type="NCBI Taxonomy" id="2587529"/>
    <lineage>
        <taxon>Bacteria</taxon>
        <taxon>Pseudomonadati</taxon>
        <taxon>Pseudomonadota</taxon>
        <taxon>Gammaproteobacteria</taxon>
        <taxon>Enterobacterales</taxon>
        <taxon>Enterobacteriaceae</taxon>
        <taxon>Klebsiella/Raoultella group</taxon>
        <taxon>Klebsiella</taxon>
    </lineage>
</organism>
<evidence type="ECO:0000256" key="2">
    <source>
        <dbReference type="ARBA" id="ARBA00022475"/>
    </source>
</evidence>
<comment type="subcellular location">
    <subcellularLocation>
        <location evidence="1">Cell membrane</location>
        <topology evidence="1">Multi-pass membrane protein</topology>
    </subcellularLocation>
</comment>
<keyword evidence="5 7" id="KW-0472">Membrane</keyword>
<keyword evidence="3 7" id="KW-0812">Transmembrane</keyword>
<gene>
    <name evidence="8" type="ORF">PIK62_28225</name>
    <name evidence="9" type="ORF">RYZ49_25855</name>
</gene>
<evidence type="ECO:0000256" key="3">
    <source>
        <dbReference type="ARBA" id="ARBA00022692"/>
    </source>
</evidence>
<dbReference type="GO" id="GO:0005886">
    <property type="term" value="C:plasma membrane"/>
    <property type="evidence" value="ECO:0007669"/>
    <property type="project" value="UniProtKB-SubCell"/>
</dbReference>
<feature type="transmembrane region" description="Helical" evidence="7">
    <location>
        <begin position="77"/>
        <end position="102"/>
    </location>
</feature>
<dbReference type="AlphaFoldDB" id="A0ABD5HLQ0"/>
<dbReference type="Proteomes" id="UP001287436">
    <property type="component" value="Unassembled WGS sequence"/>
</dbReference>
<feature type="transmembrane region" description="Helical" evidence="7">
    <location>
        <begin position="322"/>
        <end position="343"/>
    </location>
</feature>
<keyword evidence="4 7" id="KW-1133">Transmembrane helix</keyword>
<feature type="transmembrane region" description="Helical" evidence="7">
    <location>
        <begin position="379"/>
        <end position="397"/>
    </location>
</feature>
<keyword evidence="2" id="KW-1003">Cell membrane</keyword>
<evidence type="ECO:0000313" key="11">
    <source>
        <dbReference type="Proteomes" id="UP001287436"/>
    </source>
</evidence>
<feature type="transmembrane region" description="Helical" evidence="7">
    <location>
        <begin position="166"/>
        <end position="185"/>
    </location>
</feature>
<protein>
    <recommendedName>
        <fullName evidence="6">Putative O-antigen transporter</fullName>
    </recommendedName>
</protein>
<sequence>MKNRSIINALWMMSEKLVTLFGLFFVTSFVAKYIGPYRFGQLALAIAIFQVVQVVAQLGCDNIIFKRVSQKLISGLKLIYSTFIIRASIYILLSIFVLLYFFPKTDTLNLVFLISVCLACLFTSLDVFVIYNDATLNSKFNTIANVIGLIIGLALRYVIAYFELSVFYLSIPIVLTTFIPFILRLYHAPSSPAMKIHNKIRYNKYLILTGIPLVISTVSMTIYSRINQFTLSYFKGSYDLGLYSVALTLGTAWVFIGNALAISFLSKIYAEKDDCTALNKASGLSACIFIMLSFFPVFFFVFGKNIINILYGEQYIQAYNLLIILCFSTVVTSLGFVSNRYIVKLSGYSYLSKKTVLILLFSLPVSISMVYYFGMYGAAYSVLIIEVFSLTFMNYFFHKGIILKMHLGAFNLKNILKMK</sequence>
<evidence type="ECO:0000256" key="7">
    <source>
        <dbReference type="SAM" id="Phobius"/>
    </source>
</evidence>
<dbReference type="Proteomes" id="UP001221816">
    <property type="component" value="Unassembled WGS sequence"/>
</dbReference>
<evidence type="ECO:0000256" key="6">
    <source>
        <dbReference type="ARBA" id="ARBA00049738"/>
    </source>
</evidence>
<proteinExistence type="predicted"/>
<evidence type="ECO:0000256" key="1">
    <source>
        <dbReference type="ARBA" id="ARBA00004651"/>
    </source>
</evidence>
<dbReference type="PANTHER" id="PTHR30250">
    <property type="entry name" value="PST FAMILY PREDICTED COLANIC ACID TRANSPORTER"/>
    <property type="match status" value="1"/>
</dbReference>
<reference evidence="9 11" key="2">
    <citation type="submission" date="2023-10" db="EMBL/GenBank/DDBJ databases">
        <title>Fecal carriage and genetic characteristics of carbapenem-resistant Enterobacterales among healthy adults from four provinces of China.</title>
        <authorList>
            <person name="Li Y."/>
            <person name="Zhang R."/>
        </authorList>
    </citation>
    <scope>NUCLEOTIDE SEQUENCE [LARGE SCALE GENOMIC DNA]</scope>
    <source>
        <strain evidence="9 11">HN-157</strain>
    </source>
</reference>
<reference evidence="8 10" key="1">
    <citation type="submission" date="2023-01" db="EMBL/GenBank/DDBJ databases">
        <authorList>
            <person name="Dale J."/>
        </authorList>
    </citation>
    <scope>NUCLEOTIDE SEQUENCE [LARGE SCALE GENOMIC DNA]</scope>
    <source>
        <strain evidence="8 10">2022EL-01098</strain>
    </source>
</reference>
<feature type="transmembrane region" description="Helical" evidence="7">
    <location>
        <begin position="42"/>
        <end position="65"/>
    </location>
</feature>